<reference evidence="3" key="1">
    <citation type="submission" date="2020-10" db="EMBL/GenBank/DDBJ databases">
        <authorList>
            <person name="Gilroy R."/>
        </authorList>
    </citation>
    <scope>NUCLEOTIDE SEQUENCE</scope>
    <source>
        <strain evidence="3">CHK193-30670</strain>
    </source>
</reference>
<organism evidence="3 4">
    <name type="scientific">Candidatus Aphodocola excrementigallinarum</name>
    <dbReference type="NCBI Taxonomy" id="2840670"/>
    <lineage>
        <taxon>Bacteria</taxon>
        <taxon>Bacillati</taxon>
        <taxon>Bacillota</taxon>
        <taxon>Bacilli</taxon>
        <taxon>Candidatus Aphodocola</taxon>
    </lineage>
</organism>
<evidence type="ECO:0000313" key="3">
    <source>
        <dbReference type="EMBL" id="HIU39811.1"/>
    </source>
</evidence>
<comment type="caution">
    <text evidence="3">The sequence shown here is derived from an EMBL/GenBank/DDBJ whole genome shotgun (WGS) entry which is preliminary data.</text>
</comment>
<accession>A0A9D1INF2</accession>
<keyword evidence="2" id="KW-0812">Transmembrane</keyword>
<dbReference type="InterPro" id="IPR035185">
    <property type="entry name" value="DUF5305"/>
</dbReference>
<evidence type="ECO:0000256" key="2">
    <source>
        <dbReference type="SAM" id="Phobius"/>
    </source>
</evidence>
<evidence type="ECO:0000313" key="4">
    <source>
        <dbReference type="Proteomes" id="UP000824074"/>
    </source>
</evidence>
<proteinExistence type="predicted"/>
<feature type="transmembrane region" description="Helical" evidence="2">
    <location>
        <begin position="243"/>
        <end position="262"/>
    </location>
</feature>
<keyword evidence="2" id="KW-0472">Membrane</keyword>
<keyword evidence="2" id="KW-1133">Transmembrane helix</keyword>
<feature type="compositionally biased region" description="Basic and acidic residues" evidence="1">
    <location>
        <begin position="369"/>
        <end position="379"/>
    </location>
</feature>
<evidence type="ECO:0000256" key="1">
    <source>
        <dbReference type="SAM" id="MobiDB-lite"/>
    </source>
</evidence>
<sequence>MAKLDLKKIDPKKIIISFLLVIALVVQFSFLSYLFRAIMPQSDENEDNVIMSYTQSGNLDYKVYLKQNEFIDDEYLGENEAYILDLIDHVSVTSLYNFKSTTKTNVAGTNKLVATLKVYYKESNDRNENPEVMTREQIIDEKVINFNDDTYSTIGSYDIYLNDYLNMVKEFQSEVKISLDAYLEISMQSEFQGSVGGASYNDDYDTLISIPLSESVVQIEKQNIDEKTEKIYESDLVKTNQTVMSYIVIANIVTFIIICLLLRKLFVFTNKTSYERTLNKILKNYDDIIVNTSTILEVNKYKLIEIEEFKEILNLSRELLLPIMNYEVIKGKETWFYVIKDDILYRYVVSLNKLEKKKDEKQRSKKKNKKEEEHKANNN</sequence>
<dbReference type="Pfam" id="PF17231">
    <property type="entry name" value="DUF5305"/>
    <property type="match status" value="1"/>
</dbReference>
<reference evidence="3" key="2">
    <citation type="journal article" date="2021" name="PeerJ">
        <title>Extensive microbial diversity within the chicken gut microbiome revealed by metagenomics and culture.</title>
        <authorList>
            <person name="Gilroy R."/>
            <person name="Ravi A."/>
            <person name="Getino M."/>
            <person name="Pursley I."/>
            <person name="Horton D.L."/>
            <person name="Alikhan N.F."/>
            <person name="Baker D."/>
            <person name="Gharbi K."/>
            <person name="Hall N."/>
            <person name="Watson M."/>
            <person name="Adriaenssens E.M."/>
            <person name="Foster-Nyarko E."/>
            <person name="Jarju S."/>
            <person name="Secka A."/>
            <person name="Antonio M."/>
            <person name="Oren A."/>
            <person name="Chaudhuri R.R."/>
            <person name="La Ragione R."/>
            <person name="Hildebrand F."/>
            <person name="Pallen M.J."/>
        </authorList>
    </citation>
    <scope>NUCLEOTIDE SEQUENCE</scope>
    <source>
        <strain evidence="3">CHK193-30670</strain>
    </source>
</reference>
<dbReference type="EMBL" id="DVMT01000011">
    <property type="protein sequence ID" value="HIU39811.1"/>
    <property type="molecule type" value="Genomic_DNA"/>
</dbReference>
<dbReference type="AlphaFoldDB" id="A0A9D1INF2"/>
<feature type="transmembrane region" description="Helical" evidence="2">
    <location>
        <begin position="14"/>
        <end position="35"/>
    </location>
</feature>
<feature type="region of interest" description="Disordered" evidence="1">
    <location>
        <begin position="357"/>
        <end position="379"/>
    </location>
</feature>
<gene>
    <name evidence="3" type="ORF">IAB68_00725</name>
</gene>
<name>A0A9D1INF2_9FIRM</name>
<dbReference type="Proteomes" id="UP000824074">
    <property type="component" value="Unassembled WGS sequence"/>
</dbReference>
<protein>
    <recommendedName>
        <fullName evidence="5">DUF5305 domain-containing protein</fullName>
    </recommendedName>
</protein>
<evidence type="ECO:0008006" key="5">
    <source>
        <dbReference type="Google" id="ProtNLM"/>
    </source>
</evidence>